<organism evidence="3">
    <name type="scientific">uncultured Desulfobacterium sp</name>
    <dbReference type="NCBI Taxonomy" id="201089"/>
    <lineage>
        <taxon>Bacteria</taxon>
        <taxon>Pseudomonadati</taxon>
        <taxon>Thermodesulfobacteriota</taxon>
        <taxon>Desulfobacteria</taxon>
        <taxon>Desulfobacterales</taxon>
        <taxon>Desulfobacteriaceae</taxon>
        <taxon>Desulfobacterium</taxon>
        <taxon>environmental samples</taxon>
    </lineage>
</organism>
<dbReference type="AlphaFoldDB" id="E1YBY1"/>
<evidence type="ECO:0000256" key="2">
    <source>
        <dbReference type="SAM" id="MobiDB-lite"/>
    </source>
</evidence>
<feature type="coiled-coil region" evidence="1">
    <location>
        <begin position="6"/>
        <end position="33"/>
    </location>
</feature>
<feature type="region of interest" description="Disordered" evidence="2">
    <location>
        <begin position="41"/>
        <end position="72"/>
    </location>
</feature>
<name>E1YBY1_9BACT</name>
<protein>
    <submittedName>
        <fullName evidence="3">Uncharacterized protein</fullName>
    </submittedName>
</protein>
<accession>E1YBY1</accession>
<evidence type="ECO:0000313" key="3">
    <source>
        <dbReference type="EMBL" id="CBX28075.1"/>
    </source>
</evidence>
<proteinExistence type="predicted"/>
<feature type="compositionally biased region" description="Low complexity" evidence="2">
    <location>
        <begin position="49"/>
        <end position="58"/>
    </location>
</feature>
<evidence type="ECO:0000256" key="1">
    <source>
        <dbReference type="SAM" id="Coils"/>
    </source>
</evidence>
<dbReference type="EMBL" id="FR695868">
    <property type="protein sequence ID" value="CBX28075.1"/>
    <property type="molecule type" value="Genomic_DNA"/>
</dbReference>
<reference evidence="3" key="1">
    <citation type="journal article" date="2011" name="Environ. Microbiol.">
        <title>Genomic insights into the metabolic potential of the polycyclic aromatic hydrocarbon degrading sulfate-reducing Deltaproteobacterium N47.</title>
        <authorList>
            <person name="Bergmann F."/>
            <person name="Selesi D."/>
            <person name="Weinmaier T."/>
            <person name="Tischler P."/>
            <person name="Rattei T."/>
            <person name="Meckenstock R.U."/>
        </authorList>
    </citation>
    <scope>NUCLEOTIDE SEQUENCE</scope>
</reference>
<sequence length="159" mass="18103">MSENFFRDKEEELQRLTQEIADLKSTMKDMASSLTRIERHVKRSFGIPPKSQSSVVSKPRQRNAESTKEEATITPEDALRIFDELSEDWGNQKHGLIEGRLQEMIVPNLKVIAHELGLTFKGKPSKKVLCEGIIGRLNERAMLSRNINITSPISEVKKD</sequence>
<gene>
    <name evidence="3" type="ORF">N47_G33990</name>
</gene>
<keyword evidence="1" id="KW-0175">Coiled coil</keyword>
<feature type="compositionally biased region" description="Basic and acidic residues" evidence="2">
    <location>
        <begin position="62"/>
        <end position="72"/>
    </location>
</feature>